<dbReference type="Proteomes" id="UP000749559">
    <property type="component" value="Unassembled WGS sequence"/>
</dbReference>
<dbReference type="InterPro" id="IPR056431">
    <property type="entry name" value="C2CD5_YbjQ-rel_dom"/>
</dbReference>
<feature type="region of interest" description="Disordered" evidence="1">
    <location>
        <begin position="883"/>
        <end position="903"/>
    </location>
</feature>
<dbReference type="SMART" id="SM00239">
    <property type="entry name" value="C2"/>
    <property type="match status" value="1"/>
</dbReference>
<dbReference type="InterPro" id="IPR057815">
    <property type="entry name" value="C2CD5_C"/>
</dbReference>
<feature type="compositionally biased region" description="Polar residues" evidence="1">
    <location>
        <begin position="270"/>
        <end position="286"/>
    </location>
</feature>
<feature type="compositionally biased region" description="Low complexity" evidence="1">
    <location>
        <begin position="889"/>
        <end position="899"/>
    </location>
</feature>
<proteinExistence type="predicted"/>
<dbReference type="AlphaFoldDB" id="A0A8J1Y2W3"/>
<dbReference type="GO" id="GO:0005544">
    <property type="term" value="F:calcium-dependent phospholipid binding"/>
    <property type="evidence" value="ECO:0007669"/>
    <property type="project" value="InterPro"/>
</dbReference>
<gene>
    <name evidence="2" type="ORF">OFUS_LOCUS11783</name>
</gene>
<dbReference type="PANTHER" id="PTHR37412">
    <property type="entry name" value="C2 DOMAIN-CONTAINING PROTEIN 5"/>
    <property type="match status" value="1"/>
</dbReference>
<dbReference type="PROSITE" id="PS50004">
    <property type="entry name" value="C2"/>
    <property type="match status" value="1"/>
</dbReference>
<dbReference type="InterPro" id="IPR035892">
    <property type="entry name" value="C2_domain_sf"/>
</dbReference>
<dbReference type="InterPro" id="IPR037785">
    <property type="entry name" value="C2_C2CD5"/>
</dbReference>
<dbReference type="CDD" id="cd08688">
    <property type="entry name" value="C2_KIAA0528-like"/>
    <property type="match status" value="1"/>
</dbReference>
<evidence type="ECO:0000313" key="2">
    <source>
        <dbReference type="EMBL" id="CAH1785770.1"/>
    </source>
</evidence>
<dbReference type="Pfam" id="PF23025">
    <property type="entry name" value="YbjQ_2"/>
    <property type="match status" value="3"/>
</dbReference>
<dbReference type="Pfam" id="PF23028">
    <property type="entry name" value="YbjQ_3"/>
    <property type="match status" value="1"/>
</dbReference>
<dbReference type="OrthoDB" id="419768at2759"/>
<dbReference type="PANTHER" id="PTHR37412:SF2">
    <property type="entry name" value="C2 DOMAIN-CONTAINING PROTEIN 5"/>
    <property type="match status" value="1"/>
</dbReference>
<dbReference type="SUPFAM" id="SSF49562">
    <property type="entry name" value="C2 domain (Calcium/lipid-binding domain, CaLB)"/>
    <property type="match status" value="1"/>
</dbReference>
<dbReference type="GO" id="GO:0010828">
    <property type="term" value="P:positive regulation of D-glucose transmembrane transport"/>
    <property type="evidence" value="ECO:0007669"/>
    <property type="project" value="TreeGrafter"/>
</dbReference>
<feature type="compositionally biased region" description="Polar residues" evidence="1">
    <location>
        <begin position="247"/>
        <end position="256"/>
    </location>
</feature>
<evidence type="ECO:0000313" key="3">
    <source>
        <dbReference type="Proteomes" id="UP000749559"/>
    </source>
</evidence>
<dbReference type="GO" id="GO:0072659">
    <property type="term" value="P:protein localization to plasma membrane"/>
    <property type="evidence" value="ECO:0007669"/>
    <property type="project" value="TreeGrafter"/>
</dbReference>
<organism evidence="2 3">
    <name type="scientific">Owenia fusiformis</name>
    <name type="common">Polychaete worm</name>
    <dbReference type="NCBI Taxonomy" id="6347"/>
    <lineage>
        <taxon>Eukaryota</taxon>
        <taxon>Metazoa</taxon>
        <taxon>Spiralia</taxon>
        <taxon>Lophotrochozoa</taxon>
        <taxon>Annelida</taxon>
        <taxon>Polychaeta</taxon>
        <taxon>Sedentaria</taxon>
        <taxon>Canalipalpata</taxon>
        <taxon>Sabellida</taxon>
        <taxon>Oweniida</taxon>
        <taxon>Oweniidae</taxon>
        <taxon>Owenia</taxon>
    </lineage>
</organism>
<dbReference type="GO" id="GO:0031340">
    <property type="term" value="P:positive regulation of vesicle fusion"/>
    <property type="evidence" value="ECO:0007669"/>
    <property type="project" value="TreeGrafter"/>
</dbReference>
<dbReference type="GO" id="GO:0090314">
    <property type="term" value="P:positive regulation of protein targeting to membrane"/>
    <property type="evidence" value="ECO:0007669"/>
    <property type="project" value="TreeGrafter"/>
</dbReference>
<evidence type="ECO:0000256" key="1">
    <source>
        <dbReference type="SAM" id="MobiDB-lite"/>
    </source>
</evidence>
<protein>
    <submittedName>
        <fullName evidence="2">Uncharacterized protein</fullName>
    </submittedName>
</protein>
<feature type="region of interest" description="Disordered" evidence="1">
    <location>
        <begin position="247"/>
        <end position="342"/>
    </location>
</feature>
<dbReference type="GO" id="GO:0005509">
    <property type="term" value="F:calcium ion binding"/>
    <property type="evidence" value="ECO:0007669"/>
    <property type="project" value="TreeGrafter"/>
</dbReference>
<keyword evidence="3" id="KW-1185">Reference proteome</keyword>
<dbReference type="GO" id="GO:0065002">
    <property type="term" value="P:intracellular protein transmembrane transport"/>
    <property type="evidence" value="ECO:0007669"/>
    <property type="project" value="TreeGrafter"/>
</dbReference>
<dbReference type="EMBL" id="CAIIXF020000006">
    <property type="protein sequence ID" value="CAH1785770.1"/>
    <property type="molecule type" value="Genomic_DNA"/>
</dbReference>
<reference evidence="2" key="1">
    <citation type="submission" date="2022-03" db="EMBL/GenBank/DDBJ databases">
        <authorList>
            <person name="Martin C."/>
        </authorList>
    </citation>
    <scope>NUCLEOTIDE SEQUENCE</scope>
</reference>
<feature type="compositionally biased region" description="Low complexity" evidence="1">
    <location>
        <begin position="287"/>
        <end position="300"/>
    </location>
</feature>
<dbReference type="InterPro" id="IPR056430">
    <property type="entry name" value="C2CD5_YbjQ-like_dom"/>
</dbReference>
<dbReference type="GO" id="GO:0005886">
    <property type="term" value="C:plasma membrane"/>
    <property type="evidence" value="ECO:0007669"/>
    <property type="project" value="TreeGrafter"/>
</dbReference>
<dbReference type="Pfam" id="PF23128">
    <property type="entry name" value="YbjQ_4"/>
    <property type="match status" value="1"/>
</dbReference>
<dbReference type="Pfam" id="PF00168">
    <property type="entry name" value="C2"/>
    <property type="match status" value="1"/>
</dbReference>
<name>A0A8J1Y2W3_OWEFU</name>
<dbReference type="InterPro" id="IPR038983">
    <property type="entry name" value="C2CD5"/>
</dbReference>
<dbReference type="InterPro" id="IPR000008">
    <property type="entry name" value="C2_dom"/>
</dbReference>
<accession>A0A8J1Y2W3</accession>
<sequence length="1052" mass="115916">MPGKLKVRVLSGRDLPVMDRSSDSTDAFVEVRFGTTTFKTDVCRKSLNPSWNSEWFRFEVDDEDLQDEPLQIRVMDHDTYSAHDLIGTVYVDLNPLLTRDNAALISGWFPVYDTMHGIRGEIHLKVKVDLFSDFNKFRQSSCGVQFFYTCGVPQGYVLQAIRGFVEELVVNDDPEYQWIDKIRSPRTSNETRQRLFSKLSGELQRKIGLKVMEMGGNSVIGYKQCFDLEGESGIVVRAIGTAVTVSRFTTSSSPHSASPVRDVPVPEESAVTNSPSVTMATSATCTSGSKALSSSPSKSANILLRRLSDSDIGTPPKGSSIAGSGGSGSGGGGSGGGVATRPSQMRSLLQQGNHSIDIMEYPFFTMTSFPRGFIVHIGGVVSARSVKLLDRIHNPDEPETRDAWWTEIRTEIRSHARAVGCHSVVGYSEQTSICDEIIILSASGTAALVNLNCDPESAMRQNLLTLSLDRQQFEKEKEKVKVHEKLHVDVNLANQNASDRHRYLSEESEDDGMTYSCRLCHIPYNENSAPFPVNFSKCAICGKSKVPDVLFTTIEPPRELCVIGKGCLIQARICRVKKELKGETNAKEISDNLPFMEYELHKQLLSKLKIKGMNLLFGLKIQVTVGEELLVAIATATAVFAGPLPAPIAPKITGKGVDPNEDKRLERMQNNILDAVNSNRDLYGLHVPENNQGEPSPHSDYVIDETEEELSDLDLSSGNKDTFILEIDDAEDEAVVSVLLDPQIPSGFDTCNTQIVPGFPNLACNLQMFTRVWRGKLSDLNNKEFSALFEHVLRSIFFKLRTMVPCYVTNLDFNVELPEDDKIQVSVTAMCVGLGEPVNLLVGTQSSPDKANRQGDPDEMMFHMEGLGSCIDGSGTKPLPTVTTEGMPSQQSSFNSSKSAKSEKKIEYHMSPKHYDGIDLTPLPFIPGAHIEHYLGNINFFIIRESTSIRESGGLSGFVQSFITEVMAIARAHVAALGGNALVGYKMTECVLLDNPHKNQAQCLLNVCGDVVHVLYDRDRDQDDARTAVLVRQDSIMDSPNVREQIDINASS</sequence>
<feature type="compositionally biased region" description="Gly residues" evidence="1">
    <location>
        <begin position="323"/>
        <end position="338"/>
    </location>
</feature>
<comment type="caution">
    <text evidence="2">The sequence shown here is derived from an EMBL/GenBank/DDBJ whole genome shotgun (WGS) entry which is preliminary data.</text>
</comment>
<dbReference type="Gene3D" id="2.60.40.150">
    <property type="entry name" value="C2 domain"/>
    <property type="match status" value="1"/>
</dbReference>